<dbReference type="Pfam" id="PF01955">
    <property type="entry name" value="CbiZ"/>
    <property type="match status" value="1"/>
</dbReference>
<dbReference type="InterPro" id="IPR052209">
    <property type="entry name" value="CbiZ"/>
</dbReference>
<protein>
    <submittedName>
        <fullName evidence="1">Adenosylcobinamide amidohydrolase</fullName>
    </submittedName>
</protein>
<dbReference type="GO" id="GO:0016787">
    <property type="term" value="F:hydrolase activity"/>
    <property type="evidence" value="ECO:0007669"/>
    <property type="project" value="UniProtKB-KW"/>
</dbReference>
<dbReference type="HOGENOM" id="CLU_077662_0_0_9"/>
<accession>A0A075RAB5</accession>
<dbReference type="PANTHER" id="PTHR35336">
    <property type="entry name" value="ADENOSYLCOBINAMIDE AMIDOHYDROLASE"/>
    <property type="match status" value="1"/>
</dbReference>
<evidence type="ECO:0000313" key="1">
    <source>
        <dbReference type="EMBL" id="AIG26500.1"/>
    </source>
</evidence>
<dbReference type="EMBL" id="CP007806">
    <property type="protein sequence ID" value="AIG26500.1"/>
    <property type="molecule type" value="Genomic_DNA"/>
</dbReference>
<organism evidence="1 2">
    <name type="scientific">Brevibacillus laterosporus LMG 15441</name>
    <dbReference type="NCBI Taxonomy" id="1042163"/>
    <lineage>
        <taxon>Bacteria</taxon>
        <taxon>Bacillati</taxon>
        <taxon>Bacillota</taxon>
        <taxon>Bacilli</taxon>
        <taxon>Bacillales</taxon>
        <taxon>Paenibacillaceae</taxon>
        <taxon>Brevibacillus</taxon>
    </lineage>
</organism>
<proteinExistence type="predicted"/>
<dbReference type="Proteomes" id="UP000005850">
    <property type="component" value="Chromosome"/>
</dbReference>
<dbReference type="RefSeq" id="WP_003337363.1">
    <property type="nucleotide sequence ID" value="NZ_CP007806.1"/>
</dbReference>
<keyword evidence="2" id="KW-1185">Reference proteome</keyword>
<gene>
    <name evidence="1" type="ORF">BRLA_c021790</name>
</gene>
<name>A0A075RAB5_BRELA</name>
<dbReference type="InterPro" id="IPR002808">
    <property type="entry name" value="AdoCbi_amidolase"/>
</dbReference>
<dbReference type="AlphaFoldDB" id="A0A075RAB5"/>
<dbReference type="STRING" id="1042163.BRLA_c021790"/>
<sequence>MQFIKDWYLDVNEKRVLIHYPKGFRACSSAVFGGGISEAKWVLNQYVGKSYLSDNPEEDIRRFVLQNQAIPEQTIGLLTAACVEDVGVSTLKGDEFELCAIVTTGVGNAARAGTVEQRYNAYAAGTINTVVFIDGNLTDGALVNAVITATEAKTIALAEMGISDGEGRGATGTTTDAIVVAATCDQSHYQSVHPYAGTATNLGHAIACAVRDATRMALTHELNRKERRSAE</sequence>
<dbReference type="eggNOG" id="COG1865">
    <property type="taxonomic scope" value="Bacteria"/>
</dbReference>
<keyword evidence="1" id="KW-0378">Hydrolase</keyword>
<dbReference type="PANTHER" id="PTHR35336:SF5">
    <property type="entry name" value="ADENOSYLCOBINAMIDE AMIDOHYDROLASE"/>
    <property type="match status" value="1"/>
</dbReference>
<dbReference type="KEGG" id="blr:BRLA_c021790"/>
<reference evidence="1 2" key="1">
    <citation type="journal article" date="2011" name="J. Bacteriol.">
        <title>Genome sequence of Brevibacillus laterosporus LMG 15441, a pathogen of invertebrates.</title>
        <authorList>
            <person name="Djukic M."/>
            <person name="Poehlein A."/>
            <person name="Thurmer A."/>
            <person name="Daniel R."/>
        </authorList>
    </citation>
    <scope>NUCLEOTIDE SEQUENCE [LARGE SCALE GENOMIC DNA]</scope>
    <source>
        <strain evidence="1 2">LMG 15441</strain>
    </source>
</reference>
<evidence type="ECO:0000313" key="2">
    <source>
        <dbReference type="Proteomes" id="UP000005850"/>
    </source>
</evidence>